<name>A0A2T3AHN2_9PEZI</name>
<evidence type="ECO:0000256" key="6">
    <source>
        <dbReference type="SAM" id="MobiDB-lite"/>
    </source>
</evidence>
<keyword evidence="9" id="KW-1185">Reference proteome</keyword>
<evidence type="ECO:0000259" key="7">
    <source>
        <dbReference type="PROSITE" id="PS50157"/>
    </source>
</evidence>
<dbReference type="PANTHER" id="PTHR19818:SF139">
    <property type="entry name" value="PAIR-RULE PROTEIN ODD-PAIRED"/>
    <property type="match status" value="1"/>
</dbReference>
<gene>
    <name evidence="8" type="ORF">BD289DRAFT_479866</name>
</gene>
<keyword evidence="3 5" id="KW-0863">Zinc-finger</keyword>
<dbReference type="InterPro" id="IPR050329">
    <property type="entry name" value="GLI_C2H2-zinc-finger"/>
</dbReference>
<feature type="compositionally biased region" description="Polar residues" evidence="6">
    <location>
        <begin position="29"/>
        <end position="44"/>
    </location>
</feature>
<dbReference type="FunFam" id="3.30.160.60:FF:000606">
    <property type="entry name" value="C2H2 transcription factor, putative"/>
    <property type="match status" value="1"/>
</dbReference>
<evidence type="ECO:0000313" key="9">
    <source>
        <dbReference type="Proteomes" id="UP000241462"/>
    </source>
</evidence>
<feature type="region of interest" description="Disordered" evidence="6">
    <location>
        <begin position="227"/>
        <end position="395"/>
    </location>
</feature>
<dbReference type="InterPro" id="IPR036236">
    <property type="entry name" value="Znf_C2H2_sf"/>
</dbReference>
<proteinExistence type="predicted"/>
<accession>A0A2T3AHN2</accession>
<dbReference type="GO" id="GO:0008270">
    <property type="term" value="F:zinc ion binding"/>
    <property type="evidence" value="ECO:0007669"/>
    <property type="project" value="UniProtKB-KW"/>
</dbReference>
<dbReference type="InterPro" id="IPR013087">
    <property type="entry name" value="Znf_C2H2_type"/>
</dbReference>
<feature type="region of interest" description="Disordered" evidence="6">
    <location>
        <begin position="438"/>
        <end position="523"/>
    </location>
</feature>
<keyword evidence="2" id="KW-0677">Repeat</keyword>
<evidence type="ECO:0000256" key="2">
    <source>
        <dbReference type="ARBA" id="ARBA00022737"/>
    </source>
</evidence>
<dbReference type="STRING" id="2025994.A0A2T3AHN2"/>
<keyword evidence="4" id="KW-0862">Zinc</keyword>
<dbReference type="GO" id="GO:0045944">
    <property type="term" value="P:positive regulation of transcription by RNA polymerase II"/>
    <property type="evidence" value="ECO:0007669"/>
    <property type="project" value="UniProtKB-ARBA"/>
</dbReference>
<evidence type="ECO:0000256" key="3">
    <source>
        <dbReference type="ARBA" id="ARBA00022771"/>
    </source>
</evidence>
<dbReference type="EMBL" id="KZ678388">
    <property type="protein sequence ID" value="PSR97787.1"/>
    <property type="molecule type" value="Genomic_DNA"/>
</dbReference>
<evidence type="ECO:0000256" key="5">
    <source>
        <dbReference type="PROSITE-ProRule" id="PRU00042"/>
    </source>
</evidence>
<protein>
    <recommendedName>
        <fullName evidence="7">C2H2-type domain-containing protein</fullName>
    </recommendedName>
</protein>
<feature type="compositionally biased region" description="Pro residues" evidence="6">
    <location>
        <begin position="45"/>
        <end position="54"/>
    </location>
</feature>
<evidence type="ECO:0000256" key="1">
    <source>
        <dbReference type="ARBA" id="ARBA00022723"/>
    </source>
</evidence>
<sequence length="734" mass="79819">MAANFRSVNSSRLSFPPSANNKDELRSIHASTDSTMRPRTTPQSLHPPPQPPPQHTVDDATTPTRATFGASALAHQKPLPSSPFPDAAKLPADDSLAAAKKGHKRNNSQNSKRSRDSAEMDIDESDDDETAGEETDGEGSVNADGTRSSKKKKGNQRFYCKDYPPCTLSFTRSEHLARHIRKHTGERPFQCHCQRRFSRLDNLRQHAQTVHVNEEIPYDSLAATGTRYQRQIRTDRVQRGGRARASTSGSSGAPPRGHSKSLSTSSITSISSIGSAYTNNRDDLRRRPPPLVMADPNARLSAESYRSTGSTQYPYRQTSPSDYGTPTSATFSTGQSSPRWGSGVGSPATSYSRHAMYPSRSQTPGRRLSVPSGGNPFQSPHGPPPTLGRPMFAPGAVNTSNAGALAASPVASSYLGSPTASSAGGWSRRESVSSTAEEAWRRRTWHPDSTNFPAPGSRLSQVITSSQLSAQPESLPALGSNNNNGHGGSDNNRPQQQTVRLPGIDSLLPRPGQPLATPPRDLSPMMVDRARGSAAPLLPSANISDDRRNMPQWDMGLHRGLTRLEINNTTPPPGRDGAGAWANEVHQAMEARVEQPRPYQPTVRFEPEPQIVHPPPPPPSQMQHRVPRHIPHHMAAGPSSGPIYGHHHTMSAPLISGAREMKRHGWYNGPVTVHEDRVLEGRPHVDRLEHPNLHAFTGFPAREELDRHRQDNSDSRRFDALVAVATGESTATAC</sequence>
<feature type="compositionally biased region" description="Polar residues" evidence="6">
    <location>
        <begin position="1"/>
        <end position="20"/>
    </location>
</feature>
<dbReference type="InParanoid" id="A0A2T3AHN2"/>
<feature type="compositionally biased region" description="Low complexity" evidence="6">
    <location>
        <begin position="479"/>
        <end position="492"/>
    </location>
</feature>
<dbReference type="GO" id="GO:0000978">
    <property type="term" value="F:RNA polymerase II cis-regulatory region sequence-specific DNA binding"/>
    <property type="evidence" value="ECO:0007669"/>
    <property type="project" value="TreeGrafter"/>
</dbReference>
<feature type="compositionally biased region" description="Polar residues" evidence="6">
    <location>
        <begin position="304"/>
        <end position="339"/>
    </location>
</feature>
<organism evidence="8 9">
    <name type="scientific">Coniella lustricola</name>
    <dbReference type="NCBI Taxonomy" id="2025994"/>
    <lineage>
        <taxon>Eukaryota</taxon>
        <taxon>Fungi</taxon>
        <taxon>Dikarya</taxon>
        <taxon>Ascomycota</taxon>
        <taxon>Pezizomycotina</taxon>
        <taxon>Sordariomycetes</taxon>
        <taxon>Sordariomycetidae</taxon>
        <taxon>Diaporthales</taxon>
        <taxon>Schizoparmaceae</taxon>
        <taxon>Coniella</taxon>
    </lineage>
</organism>
<dbReference type="GO" id="GO:0005634">
    <property type="term" value="C:nucleus"/>
    <property type="evidence" value="ECO:0007669"/>
    <property type="project" value="UniProtKB-ARBA"/>
</dbReference>
<dbReference type="OrthoDB" id="624345at2759"/>
<feature type="compositionally biased region" description="Polar residues" evidence="6">
    <location>
        <begin position="447"/>
        <end position="472"/>
    </location>
</feature>
<feature type="domain" description="C2H2-type" evidence="7">
    <location>
        <begin position="189"/>
        <end position="216"/>
    </location>
</feature>
<keyword evidence="1" id="KW-0479">Metal-binding</keyword>
<dbReference type="GO" id="GO:0000981">
    <property type="term" value="F:DNA-binding transcription factor activity, RNA polymerase II-specific"/>
    <property type="evidence" value="ECO:0007669"/>
    <property type="project" value="TreeGrafter"/>
</dbReference>
<evidence type="ECO:0000256" key="4">
    <source>
        <dbReference type="ARBA" id="ARBA00022833"/>
    </source>
</evidence>
<dbReference type="PROSITE" id="PS50157">
    <property type="entry name" value="ZINC_FINGER_C2H2_2"/>
    <property type="match status" value="2"/>
</dbReference>
<feature type="compositionally biased region" description="Acidic residues" evidence="6">
    <location>
        <begin position="119"/>
        <end position="137"/>
    </location>
</feature>
<reference evidence="8 9" key="1">
    <citation type="journal article" date="2018" name="Mycol. Prog.">
        <title>Coniella lustricola, a new species from submerged detritus.</title>
        <authorList>
            <person name="Raudabaugh D.B."/>
            <person name="Iturriaga T."/>
            <person name="Carver A."/>
            <person name="Mondo S."/>
            <person name="Pangilinan J."/>
            <person name="Lipzen A."/>
            <person name="He G."/>
            <person name="Amirebrahimi M."/>
            <person name="Grigoriev I.V."/>
            <person name="Miller A.N."/>
        </authorList>
    </citation>
    <scope>NUCLEOTIDE SEQUENCE [LARGE SCALE GENOMIC DNA]</scope>
    <source>
        <strain evidence="8 9">B22-T-1</strain>
    </source>
</reference>
<dbReference type="SUPFAM" id="SSF57667">
    <property type="entry name" value="beta-beta-alpha zinc fingers"/>
    <property type="match status" value="1"/>
</dbReference>
<dbReference type="Proteomes" id="UP000241462">
    <property type="component" value="Unassembled WGS sequence"/>
</dbReference>
<dbReference type="Gene3D" id="3.30.160.60">
    <property type="entry name" value="Classic Zinc Finger"/>
    <property type="match status" value="2"/>
</dbReference>
<evidence type="ECO:0000313" key="8">
    <source>
        <dbReference type="EMBL" id="PSR97787.1"/>
    </source>
</evidence>
<feature type="compositionally biased region" description="Low complexity" evidence="6">
    <location>
        <begin position="243"/>
        <end position="275"/>
    </location>
</feature>
<feature type="region of interest" description="Disordered" evidence="6">
    <location>
        <begin position="1"/>
        <end position="156"/>
    </location>
</feature>
<dbReference type="AlphaFoldDB" id="A0A2T3AHN2"/>
<feature type="domain" description="C2H2-type" evidence="7">
    <location>
        <begin position="158"/>
        <end position="188"/>
    </location>
</feature>
<dbReference type="PANTHER" id="PTHR19818">
    <property type="entry name" value="ZINC FINGER PROTEIN ZIC AND GLI"/>
    <property type="match status" value="1"/>
</dbReference>